<keyword evidence="2" id="KW-1185">Reference proteome</keyword>
<evidence type="ECO:0000313" key="1">
    <source>
        <dbReference type="EMBL" id="KAF5548567.1"/>
    </source>
</evidence>
<name>A0A8H5J520_9HYPO</name>
<dbReference type="EMBL" id="JAAOAQ010000419">
    <property type="protein sequence ID" value="KAF5548567.1"/>
    <property type="molecule type" value="Genomic_DNA"/>
</dbReference>
<dbReference type="Proteomes" id="UP000582016">
    <property type="component" value="Unassembled WGS sequence"/>
</dbReference>
<evidence type="ECO:0000313" key="2">
    <source>
        <dbReference type="Proteomes" id="UP000582016"/>
    </source>
</evidence>
<comment type="caution">
    <text evidence="1">The sequence shown here is derived from an EMBL/GenBank/DDBJ whole genome shotgun (WGS) entry which is preliminary data.</text>
</comment>
<protein>
    <submittedName>
        <fullName evidence="1">Uncharacterized protein</fullName>
    </submittedName>
</protein>
<sequence>MSSEPNTHHSQKADHIIHRTRRRLMATVAKEYGRVVAADPALELLGPFTDRDQILHQLRALKEKERREITCARFAREPLYCIFPARPDSVEWCLDYYGVQHFIDCHNKSVAMYLCYPDRIESDRAAGGVLNSLDPWLYRHWFKPYESDIEHGRYIAKSITFRHHTRDTEPTLADILEFHQKLVQSFSSAIFRGATSEKLQRISILPFPTISGQPPEDLYMTLNRTHIIRPLFKSLFMVIHQTKVSRRERFTVEEIDNLPVSLVYTGSTEGLSRLISFHSLHCNRQDFAEHNISDSSLCSVRTNLKSAIRFIMNLEKREEGAWRGTTSPPLTDHAVDIEKEARELGWDGATHGKLPLDQPSSKCVNRRKYAEWTGPGALHHLRLVHVMMLFRRFSSNYILEDDWWWWKVDNDSPETGVMGLIQKVVSVLTKLWKFILTCS</sequence>
<organism evidence="1 2">
    <name type="scientific">Fusarium phyllophilum</name>
    <dbReference type="NCBI Taxonomy" id="47803"/>
    <lineage>
        <taxon>Eukaryota</taxon>
        <taxon>Fungi</taxon>
        <taxon>Dikarya</taxon>
        <taxon>Ascomycota</taxon>
        <taxon>Pezizomycotina</taxon>
        <taxon>Sordariomycetes</taxon>
        <taxon>Hypocreomycetidae</taxon>
        <taxon>Hypocreales</taxon>
        <taxon>Nectriaceae</taxon>
        <taxon>Fusarium</taxon>
        <taxon>Fusarium fujikuroi species complex</taxon>
    </lineage>
</organism>
<dbReference type="OrthoDB" id="3513679at2759"/>
<dbReference type="AlphaFoldDB" id="A0A8H5J520"/>
<accession>A0A8H5J520</accession>
<gene>
    <name evidence="1" type="ORF">FPHYL_9898</name>
</gene>
<reference evidence="1 2" key="1">
    <citation type="submission" date="2020-05" db="EMBL/GenBank/DDBJ databases">
        <title>Identification and distribution of gene clusters putatively required for synthesis of sphingolipid metabolism inhibitors in phylogenetically diverse species of the filamentous fungus Fusarium.</title>
        <authorList>
            <person name="Kim H.-S."/>
            <person name="Busman M."/>
            <person name="Brown D.W."/>
            <person name="Divon H."/>
            <person name="Uhlig S."/>
            <person name="Proctor R.H."/>
        </authorList>
    </citation>
    <scope>NUCLEOTIDE SEQUENCE [LARGE SCALE GENOMIC DNA]</scope>
    <source>
        <strain evidence="1 2">NRRL 13617</strain>
    </source>
</reference>
<proteinExistence type="predicted"/>